<dbReference type="Proteomes" id="UP001469553">
    <property type="component" value="Unassembled WGS sequence"/>
</dbReference>
<name>A0ABV0XKM6_9TELE</name>
<evidence type="ECO:0000313" key="2">
    <source>
        <dbReference type="EMBL" id="MEQ2282015.1"/>
    </source>
</evidence>
<accession>A0ABV0XKM6</accession>
<keyword evidence="1" id="KW-0812">Transmembrane</keyword>
<reference evidence="2 3" key="1">
    <citation type="submission" date="2021-06" db="EMBL/GenBank/DDBJ databases">
        <authorList>
            <person name="Palmer J.M."/>
        </authorList>
    </citation>
    <scope>NUCLEOTIDE SEQUENCE [LARGE SCALE GENOMIC DNA]</scope>
    <source>
        <strain evidence="2 3">AS_MEX2019</strain>
        <tissue evidence="2">Muscle</tissue>
    </source>
</reference>
<keyword evidence="1" id="KW-0472">Membrane</keyword>
<dbReference type="EMBL" id="JAHRIP010005651">
    <property type="protein sequence ID" value="MEQ2282015.1"/>
    <property type="molecule type" value="Genomic_DNA"/>
</dbReference>
<sequence length="170" mass="19107">KRPASHCSSVSHLCTIPETTWPYPDLPLADHSMFTSCFRLRVIPEGIQVATKLWINWIYSSAGRYQATSTTNYSSESCPPSTTLDVLHLTQLQQSQALSSWIEKLKANYVLTFVVLSCFQFPTFTLLLAILIPEPSKIQYQSAFVSQVNCYSCSVLFLTVGEFSQPVQIE</sequence>
<protein>
    <submittedName>
        <fullName evidence="2">Uncharacterized protein</fullName>
    </submittedName>
</protein>
<evidence type="ECO:0000256" key="1">
    <source>
        <dbReference type="SAM" id="Phobius"/>
    </source>
</evidence>
<gene>
    <name evidence="2" type="ORF">AMECASPLE_036206</name>
</gene>
<feature type="non-terminal residue" evidence="2">
    <location>
        <position position="1"/>
    </location>
</feature>
<feature type="transmembrane region" description="Helical" evidence="1">
    <location>
        <begin position="109"/>
        <end position="132"/>
    </location>
</feature>
<evidence type="ECO:0000313" key="3">
    <source>
        <dbReference type="Proteomes" id="UP001469553"/>
    </source>
</evidence>
<proteinExistence type="predicted"/>
<organism evidence="2 3">
    <name type="scientific">Ameca splendens</name>
    <dbReference type="NCBI Taxonomy" id="208324"/>
    <lineage>
        <taxon>Eukaryota</taxon>
        <taxon>Metazoa</taxon>
        <taxon>Chordata</taxon>
        <taxon>Craniata</taxon>
        <taxon>Vertebrata</taxon>
        <taxon>Euteleostomi</taxon>
        <taxon>Actinopterygii</taxon>
        <taxon>Neopterygii</taxon>
        <taxon>Teleostei</taxon>
        <taxon>Neoteleostei</taxon>
        <taxon>Acanthomorphata</taxon>
        <taxon>Ovalentaria</taxon>
        <taxon>Atherinomorphae</taxon>
        <taxon>Cyprinodontiformes</taxon>
        <taxon>Goodeidae</taxon>
        <taxon>Ameca</taxon>
    </lineage>
</organism>
<keyword evidence="3" id="KW-1185">Reference proteome</keyword>
<keyword evidence="1" id="KW-1133">Transmembrane helix</keyword>
<comment type="caution">
    <text evidence="2">The sequence shown here is derived from an EMBL/GenBank/DDBJ whole genome shotgun (WGS) entry which is preliminary data.</text>
</comment>